<dbReference type="EMBL" id="AP024421">
    <property type="protein sequence ID" value="BCR91147.1"/>
    <property type="molecule type" value="Genomic_DNA"/>
</dbReference>
<reference evidence="1" key="2">
    <citation type="submission" date="2021-02" db="EMBL/GenBank/DDBJ databases">
        <title>Aspergillus chevalieri M1 genome sequence.</title>
        <authorList>
            <person name="Kadooka C."/>
            <person name="Mori K."/>
            <person name="Futagami T."/>
        </authorList>
    </citation>
    <scope>NUCLEOTIDE SEQUENCE</scope>
    <source>
        <strain evidence="1">M1</strain>
    </source>
</reference>
<organism evidence="1 2">
    <name type="scientific">Aspergillus chevalieri</name>
    <name type="common">Eurotium chevalieri</name>
    <dbReference type="NCBI Taxonomy" id="182096"/>
    <lineage>
        <taxon>Eukaryota</taxon>
        <taxon>Fungi</taxon>
        <taxon>Dikarya</taxon>
        <taxon>Ascomycota</taxon>
        <taxon>Pezizomycotina</taxon>
        <taxon>Eurotiomycetes</taxon>
        <taxon>Eurotiomycetidae</taxon>
        <taxon>Eurotiales</taxon>
        <taxon>Aspergillaceae</taxon>
        <taxon>Aspergillus</taxon>
        <taxon>Aspergillus subgen. Aspergillus</taxon>
    </lineage>
</organism>
<dbReference type="PANTHER" id="PTHR33099">
    <property type="entry name" value="FE2OG DIOXYGENASE DOMAIN-CONTAINING PROTEIN"/>
    <property type="match status" value="1"/>
</dbReference>
<name>A0A7R7VUR2_ASPCH</name>
<dbReference type="AlphaFoldDB" id="A0A7R7VUR2"/>
<evidence type="ECO:0000313" key="2">
    <source>
        <dbReference type="Proteomes" id="UP000637239"/>
    </source>
</evidence>
<protein>
    <recommendedName>
        <fullName evidence="3">Fe2OG dioxygenase domain-containing protein</fullName>
    </recommendedName>
</protein>
<gene>
    <name evidence="1" type="ORF">ACHE_61033S</name>
</gene>
<dbReference type="Gene3D" id="2.60.120.620">
    <property type="entry name" value="q2cbj1_9rhob like domain"/>
    <property type="match status" value="1"/>
</dbReference>
<dbReference type="GeneID" id="66985505"/>
<dbReference type="Proteomes" id="UP000637239">
    <property type="component" value="Chromosome 6"/>
</dbReference>
<evidence type="ECO:0000313" key="1">
    <source>
        <dbReference type="EMBL" id="BCR91147.1"/>
    </source>
</evidence>
<dbReference type="PANTHER" id="PTHR33099:SF14">
    <property type="entry name" value="PROLYL 4-HYDROXYLASE ALPHA SUBUNIT FE(2+) 2OG DIOXYGENASE DOMAIN-CONTAINING PROTEIN"/>
    <property type="match status" value="1"/>
</dbReference>
<proteinExistence type="predicted"/>
<sequence length="120" mass="13683">MCFHPSDYGIIEYIEHILLPSSRNVDLRKLHAELYKLNAYSGPSGLFCKHVDTPGCLPSSFKGGDLAVQHDGQEFRYDWSAKSETTIQQVAFYSDCEHEVKTITEGDRMTLTYNLYVTEL</sequence>
<dbReference type="KEGG" id="ache:ACHE_61033S"/>
<evidence type="ECO:0008006" key="3">
    <source>
        <dbReference type="Google" id="ProtNLM"/>
    </source>
</evidence>
<reference evidence="1" key="1">
    <citation type="submission" date="2021-01" db="EMBL/GenBank/DDBJ databases">
        <authorList>
            <consortium name="Aspergillus chevalieri M1 genome sequencing consortium"/>
            <person name="Kazuki M."/>
            <person name="Futagami T."/>
        </authorList>
    </citation>
    <scope>NUCLEOTIDE SEQUENCE</scope>
    <source>
        <strain evidence="1">M1</strain>
    </source>
</reference>
<keyword evidence="2" id="KW-1185">Reference proteome</keyword>
<accession>A0A7R7VUR2</accession>
<dbReference type="RefSeq" id="XP_043139669.1">
    <property type="nucleotide sequence ID" value="XM_043282273.1"/>
</dbReference>